<feature type="compositionally biased region" description="Polar residues" evidence="1">
    <location>
        <begin position="85"/>
        <end position="96"/>
    </location>
</feature>
<organism evidence="3 4">
    <name type="scientific">Phytophthora fragariaefolia</name>
    <dbReference type="NCBI Taxonomy" id="1490495"/>
    <lineage>
        <taxon>Eukaryota</taxon>
        <taxon>Sar</taxon>
        <taxon>Stramenopiles</taxon>
        <taxon>Oomycota</taxon>
        <taxon>Peronosporomycetes</taxon>
        <taxon>Peronosporales</taxon>
        <taxon>Peronosporaceae</taxon>
        <taxon>Phytophthora</taxon>
    </lineage>
</organism>
<dbReference type="Proteomes" id="UP001165121">
    <property type="component" value="Unassembled WGS sequence"/>
</dbReference>
<reference evidence="3" key="1">
    <citation type="submission" date="2023-04" db="EMBL/GenBank/DDBJ databases">
        <title>Phytophthora fragariaefolia NBRC 109709.</title>
        <authorList>
            <person name="Ichikawa N."/>
            <person name="Sato H."/>
            <person name="Tonouchi N."/>
        </authorList>
    </citation>
    <scope>NUCLEOTIDE SEQUENCE</scope>
    <source>
        <strain evidence="3">NBRC 109709</strain>
    </source>
</reference>
<evidence type="ECO:0000256" key="1">
    <source>
        <dbReference type="SAM" id="MobiDB-lite"/>
    </source>
</evidence>
<protein>
    <submittedName>
        <fullName evidence="3">Unnamed protein product</fullName>
    </submittedName>
</protein>
<dbReference type="AlphaFoldDB" id="A0A9W6TLB9"/>
<comment type="caution">
    <text evidence="3">The sequence shown here is derived from an EMBL/GenBank/DDBJ whole genome shotgun (WGS) entry which is preliminary data.</text>
</comment>
<name>A0A9W6TLB9_9STRA</name>
<gene>
    <name evidence="3" type="ORF">Pfra01_000056500</name>
</gene>
<accession>A0A9W6TLB9</accession>
<feature type="compositionally biased region" description="Low complexity" evidence="1">
    <location>
        <begin position="106"/>
        <end position="127"/>
    </location>
</feature>
<feature type="compositionally biased region" description="Acidic residues" evidence="1">
    <location>
        <begin position="164"/>
        <end position="184"/>
    </location>
</feature>
<evidence type="ECO:0000313" key="3">
    <source>
        <dbReference type="EMBL" id="GMF15801.1"/>
    </source>
</evidence>
<evidence type="ECO:0000256" key="2">
    <source>
        <dbReference type="SAM" id="Phobius"/>
    </source>
</evidence>
<feature type="region of interest" description="Disordered" evidence="1">
    <location>
        <begin position="153"/>
        <end position="184"/>
    </location>
</feature>
<keyword evidence="4" id="KW-1185">Reference proteome</keyword>
<feature type="transmembrane region" description="Helical" evidence="2">
    <location>
        <begin position="242"/>
        <end position="265"/>
    </location>
</feature>
<dbReference type="EMBL" id="BSXT01000042">
    <property type="protein sequence ID" value="GMF15801.1"/>
    <property type="molecule type" value="Genomic_DNA"/>
</dbReference>
<evidence type="ECO:0000313" key="4">
    <source>
        <dbReference type="Proteomes" id="UP001165121"/>
    </source>
</evidence>
<keyword evidence="2" id="KW-1133">Transmembrane helix</keyword>
<feature type="compositionally biased region" description="Low complexity" evidence="1">
    <location>
        <begin position="20"/>
        <end position="30"/>
    </location>
</feature>
<feature type="region of interest" description="Disordered" evidence="1">
    <location>
        <begin position="1"/>
        <end position="137"/>
    </location>
</feature>
<proteinExistence type="predicted"/>
<sequence length="266" mass="30440">MMGQEKPGSAEHHDNNPGRLGALALSLLEALLHRQTPPSPRSKNTVFPQWSKRARNSRVPGSNFRSMREERSRREVRSRREGNSTREGQASSTPNPSLRRSKSAKLLRSSWSSRRLHQSSVSSRSSSTKILASTNDKKEAPEVVTNYVYDMPDKKLKPKMPGADYDDHDELENDDFDPDLDDEEESEEEDELYFELRPFVSEDEDEIAYFAHRMGGSDFKMLRRRVLHPHGRIRSIWDTITLLLTTCRILLIPIVSVLVALTVLLL</sequence>
<dbReference type="OrthoDB" id="426293at2759"/>
<feature type="compositionally biased region" description="Basic and acidic residues" evidence="1">
    <location>
        <begin position="66"/>
        <end position="84"/>
    </location>
</feature>
<keyword evidence="2" id="KW-0472">Membrane</keyword>
<keyword evidence="2" id="KW-0812">Transmembrane</keyword>